<proteinExistence type="predicted"/>
<dbReference type="AlphaFoldDB" id="A0A930YAL8"/>
<organism evidence="1 2">
    <name type="scientific">Nocardioides acrostichi</name>
    <dbReference type="NCBI Taxonomy" id="2784339"/>
    <lineage>
        <taxon>Bacteria</taxon>
        <taxon>Bacillati</taxon>
        <taxon>Actinomycetota</taxon>
        <taxon>Actinomycetes</taxon>
        <taxon>Propionibacteriales</taxon>
        <taxon>Nocardioidaceae</taxon>
        <taxon>Nocardioides</taxon>
    </lineage>
</organism>
<dbReference type="RefSeq" id="WP_194502728.1">
    <property type="nucleotide sequence ID" value="NZ_JADIVZ010000002.1"/>
</dbReference>
<evidence type="ECO:0000313" key="1">
    <source>
        <dbReference type="EMBL" id="MBF4161528.1"/>
    </source>
</evidence>
<name>A0A930YAL8_9ACTN</name>
<reference evidence="1" key="1">
    <citation type="submission" date="2020-11" db="EMBL/GenBank/DDBJ databases">
        <title>Nocardioides sp. CBS4Y-1, whole genome shotgun sequence.</title>
        <authorList>
            <person name="Tuo L."/>
        </authorList>
    </citation>
    <scope>NUCLEOTIDE SEQUENCE</scope>
    <source>
        <strain evidence="1">CBS4Y-1</strain>
    </source>
</reference>
<dbReference type="Gene3D" id="3.30.70.1060">
    <property type="entry name" value="Dimeric alpha+beta barrel"/>
    <property type="match status" value="1"/>
</dbReference>
<dbReference type="Proteomes" id="UP000656804">
    <property type="component" value="Unassembled WGS sequence"/>
</dbReference>
<accession>A0A930YAL8</accession>
<dbReference type="EMBL" id="JADIVZ010000002">
    <property type="protein sequence ID" value="MBF4161528.1"/>
    <property type="molecule type" value="Genomic_DNA"/>
</dbReference>
<keyword evidence="2" id="KW-1185">Reference proteome</keyword>
<gene>
    <name evidence="1" type="ORF">ISG29_07470</name>
</gene>
<evidence type="ECO:0000313" key="2">
    <source>
        <dbReference type="Proteomes" id="UP000656804"/>
    </source>
</evidence>
<protein>
    <submittedName>
        <fullName evidence="1">Uncharacterized protein</fullName>
    </submittedName>
</protein>
<comment type="caution">
    <text evidence="1">The sequence shown here is derived from an EMBL/GenBank/DDBJ whole genome shotgun (WGS) entry which is preliminary data.</text>
</comment>
<sequence>MRFLVRRAEPDHFERWATADDAERTAFFDALRASHEAVSARGAIVAREGLAAPDRAVTLRKGAVTQGQAEVGAGSR</sequence>